<dbReference type="PROSITE" id="PS00018">
    <property type="entry name" value="EF_HAND_1"/>
    <property type="match status" value="3"/>
</dbReference>
<dbReference type="Proteomes" id="UP000660262">
    <property type="component" value="Unassembled WGS sequence"/>
</dbReference>
<organism evidence="4 5">
    <name type="scientific">Pycnococcus provasolii</name>
    <dbReference type="NCBI Taxonomy" id="41880"/>
    <lineage>
        <taxon>Eukaryota</taxon>
        <taxon>Viridiplantae</taxon>
        <taxon>Chlorophyta</taxon>
        <taxon>Pseudoscourfieldiophyceae</taxon>
        <taxon>Pseudoscourfieldiales</taxon>
        <taxon>Pycnococcaceae</taxon>
        <taxon>Pycnococcus</taxon>
    </lineage>
</organism>
<dbReference type="GO" id="GO:0005509">
    <property type="term" value="F:calcium ion binding"/>
    <property type="evidence" value="ECO:0007669"/>
    <property type="project" value="InterPro"/>
</dbReference>
<feature type="compositionally biased region" description="Basic and acidic residues" evidence="2">
    <location>
        <begin position="37"/>
        <end position="50"/>
    </location>
</feature>
<proteinExistence type="predicted"/>
<sequence length="316" mass="33623">MFERVFQSIDQSSDNLISWSEFLGHFMVAGAMRKDTGERAPEIADDDRALENAGDAGSSPRRALPVASSSKSSSKAVAVVSKAKATTRGTKAPKPSTATTSLSEAQLRALFDTIDKDGSGEINKRELIIALRKDASVCEALGLPAHIRQEDGTREMFERVFQSIDQSSDNLISWSEFLGHFMVAGAMRKDTGERAPEIADDDRALENAGDAGSSPRRALPNPMSAASPTASVPISLESKDSPSPIQLAEIDVSASSDDLRRAETAPAKVSLSIDTQDRVEKTSEHDVASAPASGGAASASDGARRRSFLWCCVKPV</sequence>
<feature type="compositionally biased region" description="Basic and acidic residues" evidence="2">
    <location>
        <begin position="275"/>
        <end position="287"/>
    </location>
</feature>
<evidence type="ECO:0000259" key="3">
    <source>
        <dbReference type="PROSITE" id="PS50222"/>
    </source>
</evidence>
<keyword evidence="5" id="KW-1185">Reference proteome</keyword>
<dbReference type="OrthoDB" id="1517790at2759"/>
<feature type="domain" description="EF-hand" evidence="3">
    <location>
        <begin position="1"/>
        <end position="32"/>
    </location>
</feature>
<reference evidence="4" key="1">
    <citation type="submission" date="2020-10" db="EMBL/GenBank/DDBJ databases">
        <title>Unveiling of a novel bifunctional photoreceptor, Dualchrome1, isolated from a cosmopolitan green alga.</title>
        <authorList>
            <person name="Suzuki S."/>
            <person name="Kawachi M."/>
        </authorList>
    </citation>
    <scope>NUCLEOTIDE SEQUENCE</scope>
    <source>
        <strain evidence="4">NIES 2893</strain>
    </source>
</reference>
<name>A0A830HAE3_9CHLO</name>
<feature type="region of interest" description="Disordered" evidence="2">
    <location>
        <begin position="37"/>
        <end position="72"/>
    </location>
</feature>
<protein>
    <recommendedName>
        <fullName evidence="3">EF-hand domain-containing protein</fullName>
    </recommendedName>
</protein>
<dbReference type="InterPro" id="IPR011992">
    <property type="entry name" value="EF-hand-dom_pair"/>
</dbReference>
<keyword evidence="1" id="KW-0106">Calcium</keyword>
<accession>A0A830HAE3</accession>
<dbReference type="Gene3D" id="1.10.238.10">
    <property type="entry name" value="EF-hand"/>
    <property type="match status" value="1"/>
</dbReference>
<evidence type="ECO:0000256" key="1">
    <source>
        <dbReference type="ARBA" id="ARBA00022837"/>
    </source>
</evidence>
<feature type="region of interest" description="Disordered" evidence="2">
    <location>
        <begin position="255"/>
        <end position="304"/>
    </location>
</feature>
<feature type="domain" description="EF-hand" evidence="3">
    <location>
        <begin position="102"/>
        <end position="137"/>
    </location>
</feature>
<evidence type="ECO:0000313" key="5">
    <source>
        <dbReference type="Proteomes" id="UP000660262"/>
    </source>
</evidence>
<feature type="region of interest" description="Disordered" evidence="2">
    <location>
        <begin position="205"/>
        <end position="243"/>
    </location>
</feature>
<evidence type="ECO:0000313" key="4">
    <source>
        <dbReference type="EMBL" id="GHP03708.1"/>
    </source>
</evidence>
<comment type="caution">
    <text evidence="4">The sequence shown here is derived from an EMBL/GenBank/DDBJ whole genome shotgun (WGS) entry which is preliminary data.</text>
</comment>
<gene>
    <name evidence="4" type="ORF">PPROV_000246300</name>
</gene>
<dbReference type="InterPro" id="IPR002048">
    <property type="entry name" value="EF_hand_dom"/>
</dbReference>
<feature type="domain" description="EF-hand" evidence="3">
    <location>
        <begin position="152"/>
        <end position="187"/>
    </location>
</feature>
<dbReference type="Pfam" id="PF13499">
    <property type="entry name" value="EF-hand_7"/>
    <property type="match status" value="1"/>
</dbReference>
<dbReference type="InterPro" id="IPR018247">
    <property type="entry name" value="EF_Hand_1_Ca_BS"/>
</dbReference>
<dbReference type="AlphaFoldDB" id="A0A830HAE3"/>
<dbReference type="SMART" id="SM00054">
    <property type="entry name" value="EFh"/>
    <property type="match status" value="3"/>
</dbReference>
<dbReference type="CDD" id="cd00051">
    <property type="entry name" value="EFh"/>
    <property type="match status" value="1"/>
</dbReference>
<dbReference type="EMBL" id="BNJQ01000006">
    <property type="protein sequence ID" value="GHP03708.1"/>
    <property type="molecule type" value="Genomic_DNA"/>
</dbReference>
<feature type="compositionally biased region" description="Low complexity" evidence="2">
    <location>
        <begin position="288"/>
        <end position="301"/>
    </location>
</feature>
<dbReference type="PROSITE" id="PS50222">
    <property type="entry name" value="EF_HAND_2"/>
    <property type="match status" value="3"/>
</dbReference>
<evidence type="ECO:0000256" key="2">
    <source>
        <dbReference type="SAM" id="MobiDB-lite"/>
    </source>
</evidence>
<dbReference type="SUPFAM" id="SSF47473">
    <property type="entry name" value="EF-hand"/>
    <property type="match status" value="1"/>
</dbReference>